<feature type="domain" description="HTH marR-type" evidence="1">
    <location>
        <begin position="6"/>
        <end position="141"/>
    </location>
</feature>
<evidence type="ECO:0000313" key="2">
    <source>
        <dbReference type="EMBL" id="GEN60742.1"/>
    </source>
</evidence>
<evidence type="ECO:0000259" key="1">
    <source>
        <dbReference type="PROSITE" id="PS50995"/>
    </source>
</evidence>
<dbReference type="EMBL" id="BJYF01000020">
    <property type="protein sequence ID" value="GEN60742.1"/>
    <property type="molecule type" value="Genomic_DNA"/>
</dbReference>
<dbReference type="Pfam" id="PF01047">
    <property type="entry name" value="MarR"/>
    <property type="match status" value="1"/>
</dbReference>
<accession>A0A511XCS1</accession>
<reference evidence="2 3" key="1">
    <citation type="submission" date="2019-07" db="EMBL/GenBank/DDBJ databases">
        <title>Whole genome shotgun sequence of Acetobacter nitrogenifigens NBRC 105050.</title>
        <authorList>
            <person name="Hosoyama A."/>
            <person name="Uohara A."/>
            <person name="Ohji S."/>
            <person name="Ichikawa N."/>
        </authorList>
    </citation>
    <scope>NUCLEOTIDE SEQUENCE [LARGE SCALE GENOMIC DNA]</scope>
    <source>
        <strain evidence="2 3">NBRC 105050</strain>
    </source>
</reference>
<protein>
    <submittedName>
        <fullName evidence="2">MarR family transcriptional regulator</fullName>
    </submittedName>
</protein>
<dbReference type="InterPro" id="IPR052526">
    <property type="entry name" value="HTH-type_Bedaq_tolerance"/>
</dbReference>
<gene>
    <name evidence="2" type="ORF">ANI02nite_26260</name>
</gene>
<dbReference type="STRING" id="1120919.GCA_000429165_02733"/>
<dbReference type="SUPFAM" id="SSF46785">
    <property type="entry name" value="Winged helix' DNA-binding domain"/>
    <property type="match status" value="1"/>
</dbReference>
<dbReference type="OrthoDB" id="511972at2"/>
<dbReference type="InterPro" id="IPR036390">
    <property type="entry name" value="WH_DNA-bd_sf"/>
</dbReference>
<dbReference type="RefSeq" id="WP_026398361.1">
    <property type="nucleotide sequence ID" value="NZ_AUBI01000011.1"/>
</dbReference>
<dbReference type="InterPro" id="IPR000835">
    <property type="entry name" value="HTH_MarR-typ"/>
</dbReference>
<dbReference type="GO" id="GO:0003700">
    <property type="term" value="F:DNA-binding transcription factor activity"/>
    <property type="evidence" value="ECO:0007669"/>
    <property type="project" value="InterPro"/>
</dbReference>
<dbReference type="SMART" id="SM00347">
    <property type="entry name" value="HTH_MARR"/>
    <property type="match status" value="1"/>
</dbReference>
<sequence>MNCSTDSSLETIVSDLTLAIGQLLRRLRSEANPSALNLSQISALARIEHGGPMTTAELARAESMKPQSMGSILASLEHEGMIRRQPHPTDGRQVLFVLTEKGVEDRRRRQIAKRDWLTAAASNLDAEELQALAAAIPLIRRIGES</sequence>
<proteinExistence type="predicted"/>
<dbReference type="PANTHER" id="PTHR39515">
    <property type="entry name" value="CONSERVED PROTEIN"/>
    <property type="match status" value="1"/>
</dbReference>
<dbReference type="Gene3D" id="1.10.10.10">
    <property type="entry name" value="Winged helix-like DNA-binding domain superfamily/Winged helix DNA-binding domain"/>
    <property type="match status" value="1"/>
</dbReference>
<comment type="caution">
    <text evidence="2">The sequence shown here is derived from an EMBL/GenBank/DDBJ whole genome shotgun (WGS) entry which is preliminary data.</text>
</comment>
<evidence type="ECO:0000313" key="3">
    <source>
        <dbReference type="Proteomes" id="UP000321635"/>
    </source>
</evidence>
<dbReference type="PROSITE" id="PS50995">
    <property type="entry name" value="HTH_MARR_2"/>
    <property type="match status" value="1"/>
</dbReference>
<dbReference type="AlphaFoldDB" id="A0A511XCS1"/>
<organism evidence="2 3">
    <name type="scientific">Acetobacter nitrogenifigens DSM 23921 = NBRC 105050</name>
    <dbReference type="NCBI Taxonomy" id="1120919"/>
    <lineage>
        <taxon>Bacteria</taxon>
        <taxon>Pseudomonadati</taxon>
        <taxon>Pseudomonadota</taxon>
        <taxon>Alphaproteobacteria</taxon>
        <taxon>Acetobacterales</taxon>
        <taxon>Acetobacteraceae</taxon>
        <taxon>Acetobacter</taxon>
    </lineage>
</organism>
<name>A0A511XCS1_9PROT</name>
<dbReference type="PANTHER" id="PTHR39515:SF2">
    <property type="entry name" value="HTH-TYPE TRANSCRIPTIONAL REGULATOR RV0880"/>
    <property type="match status" value="1"/>
</dbReference>
<dbReference type="Proteomes" id="UP000321635">
    <property type="component" value="Unassembled WGS sequence"/>
</dbReference>
<dbReference type="InterPro" id="IPR036388">
    <property type="entry name" value="WH-like_DNA-bd_sf"/>
</dbReference>
<keyword evidence="3" id="KW-1185">Reference proteome</keyword>